<dbReference type="Proteomes" id="UP001589896">
    <property type="component" value="Unassembled WGS sequence"/>
</dbReference>
<dbReference type="EMBL" id="JBHLTG010000008">
    <property type="protein sequence ID" value="MFC0681471.1"/>
    <property type="molecule type" value="Genomic_DNA"/>
</dbReference>
<dbReference type="InterPro" id="IPR038165">
    <property type="entry name" value="FlgT_C_sf"/>
</dbReference>
<comment type="caution">
    <text evidence="2">The sequence shown here is derived from an EMBL/GenBank/DDBJ whole genome shotgun (WGS) entry which is preliminary data.</text>
</comment>
<dbReference type="InterPro" id="IPR032388">
    <property type="entry name" value="FlgT_C"/>
</dbReference>
<feature type="domain" description="Flagellar assembly protein T C-terminal" evidence="1">
    <location>
        <begin position="20"/>
        <end position="85"/>
    </location>
</feature>
<dbReference type="RefSeq" id="WP_386674148.1">
    <property type="nucleotide sequence ID" value="NZ_JBHLTG010000008.1"/>
</dbReference>
<evidence type="ECO:0000313" key="2">
    <source>
        <dbReference type="EMBL" id="MFC0681471.1"/>
    </source>
</evidence>
<organism evidence="2 3">
    <name type="scientific">Lysobacter korlensis</name>
    <dbReference type="NCBI Taxonomy" id="553636"/>
    <lineage>
        <taxon>Bacteria</taxon>
        <taxon>Pseudomonadati</taxon>
        <taxon>Pseudomonadota</taxon>
        <taxon>Gammaproteobacteria</taxon>
        <taxon>Lysobacterales</taxon>
        <taxon>Lysobacteraceae</taxon>
        <taxon>Lysobacter</taxon>
    </lineage>
</organism>
<protein>
    <submittedName>
        <fullName evidence="2">FlgT C-terminal domain-containing protein</fullName>
    </submittedName>
</protein>
<gene>
    <name evidence="2" type="ORF">ACFFGH_26885</name>
</gene>
<reference evidence="2 3" key="1">
    <citation type="submission" date="2024-09" db="EMBL/GenBank/DDBJ databases">
        <authorList>
            <person name="Sun Q."/>
            <person name="Mori K."/>
        </authorList>
    </citation>
    <scope>NUCLEOTIDE SEQUENCE [LARGE SCALE GENOMIC DNA]</scope>
    <source>
        <strain evidence="2 3">KCTC 23076</strain>
    </source>
</reference>
<dbReference type="Gene3D" id="2.40.10.410">
    <property type="entry name" value="FlgT, C-terminal domain"/>
    <property type="match status" value="1"/>
</dbReference>
<sequence length="135" mass="14870">MADEYMVVATAKVAGVVDETQLSLNQGTDSGIEVGDEVTLFRTVDITDPETDEPLGQVRLARLKLKVNTVAARYSICRVTDREPMPSSASILRTPKLKQVTDKSFEEGKNVILVHRGEEAVVRRPVKSDPWVSTT</sequence>
<name>A0ABV6RWV8_9GAMM</name>
<proteinExistence type="predicted"/>
<evidence type="ECO:0000313" key="3">
    <source>
        <dbReference type="Proteomes" id="UP001589896"/>
    </source>
</evidence>
<accession>A0ABV6RWV8</accession>
<evidence type="ECO:0000259" key="1">
    <source>
        <dbReference type="Pfam" id="PF16538"/>
    </source>
</evidence>
<keyword evidence="3" id="KW-1185">Reference proteome</keyword>
<dbReference type="Pfam" id="PF16538">
    <property type="entry name" value="FlgT_C"/>
    <property type="match status" value="1"/>
</dbReference>